<dbReference type="Proteomes" id="UP000028761">
    <property type="component" value="Chromosome 12"/>
</dbReference>
<organism evidence="1 2">
    <name type="scientific">Papio anubis</name>
    <name type="common">Olive baboon</name>
    <dbReference type="NCBI Taxonomy" id="9555"/>
    <lineage>
        <taxon>Eukaryota</taxon>
        <taxon>Metazoa</taxon>
        <taxon>Chordata</taxon>
        <taxon>Craniata</taxon>
        <taxon>Vertebrata</taxon>
        <taxon>Euteleostomi</taxon>
        <taxon>Mammalia</taxon>
        <taxon>Eutheria</taxon>
        <taxon>Euarchontoglires</taxon>
        <taxon>Primates</taxon>
        <taxon>Haplorrhini</taxon>
        <taxon>Catarrhini</taxon>
        <taxon>Cercopithecidae</taxon>
        <taxon>Cercopithecinae</taxon>
        <taxon>Papio</taxon>
    </lineage>
</organism>
<sequence>MGLTLLSRLECSGAITAHCSLDLLGSSLLDLSPAQVAGTTGTRRTLHTGVYYTTPGSFFVCVFCRSGVSPCCPGLSQSPELKQSSCFSLPKCWDYRCEPPGPAMSDSLSLDRPYLQGSIVASDVPKLTEKAYSPSYIGRKVSFILGYICEVNTLAIQGVL</sequence>
<reference evidence="1 2" key="1">
    <citation type="submission" date="2012-03" db="EMBL/GenBank/DDBJ databases">
        <title>Whole Genome Assembly of Papio anubis.</title>
        <authorList>
            <person name="Liu Y.L."/>
            <person name="Abraham K.A."/>
            <person name="Akbar H.A."/>
            <person name="Ali S.A."/>
            <person name="Anosike U.A."/>
            <person name="Aqrawi P.A."/>
            <person name="Arias F.A."/>
            <person name="Attaway T.A."/>
            <person name="Awwad R.A."/>
            <person name="Babu C.B."/>
            <person name="Bandaranaike D.B."/>
            <person name="Battles P.B."/>
            <person name="Bell A.B."/>
            <person name="Beltran B.B."/>
            <person name="Berhane-Mersha D.B."/>
            <person name="Bess C.B."/>
            <person name="Bickham C.B."/>
            <person name="Bolden T.B."/>
            <person name="Carter K.C."/>
            <person name="Chau D.C."/>
            <person name="Chavez A.C."/>
            <person name="Clerc-Blankenburg K.C."/>
            <person name="Coyle M.C."/>
            <person name="Dao M.D."/>
            <person name="Davila M.L.D."/>
            <person name="Davy-Carroll L.D."/>
            <person name="Denson S.D."/>
            <person name="Dinh H.D."/>
            <person name="Fernandez S.F."/>
            <person name="Fernando P.F."/>
            <person name="Forbes L.F."/>
            <person name="Francis C.F."/>
            <person name="Francisco L.F."/>
            <person name="Fu Q.F."/>
            <person name="Garcia-Iii R.G."/>
            <person name="Garrett T.G."/>
            <person name="Gross S.G."/>
            <person name="Gubbala S.G."/>
            <person name="Hirani K.H."/>
            <person name="Hogues M.H."/>
            <person name="Hollins B.H."/>
            <person name="Jackson L.J."/>
            <person name="Javaid M.J."/>
            <person name="Jhangiani S.J."/>
            <person name="Johnson A.J."/>
            <person name="Johnson B.J."/>
            <person name="Jones J.J."/>
            <person name="Joshi V.J."/>
            <person name="Kalu J.K."/>
            <person name="Khan N.K."/>
            <person name="Korchina V.K."/>
            <person name="Kovar C.K."/>
            <person name="Lago L.L."/>
            <person name="Lara F.L."/>
            <person name="Le T.-K.L."/>
            <person name="Lee S.L."/>
            <person name="Legall-Iii F.L."/>
            <person name="Lemon S.L."/>
            <person name="Liu J.L."/>
            <person name="Liu Y.-S.L."/>
            <person name="Liyanage D.L."/>
            <person name="Lopez J.L."/>
            <person name="Lorensuhewa L.L."/>
            <person name="Mata R.M."/>
            <person name="Mathew T.M."/>
            <person name="Mercado C.M."/>
            <person name="Mercado I.M."/>
            <person name="Morales K.M."/>
            <person name="Morgan M.M."/>
            <person name="Munidasa M.M."/>
            <person name="Ngo D.N."/>
            <person name="Nguyen L.N."/>
            <person name="Nguyen T.N."/>
            <person name="Nguyen N.N."/>
            <person name="Obregon M.O."/>
            <person name="Okwuonu G.O."/>
            <person name="Ongeri F.O."/>
            <person name="Onwere C.O."/>
            <person name="Osifeso I.O."/>
            <person name="Parra A.P."/>
            <person name="Patil S.P."/>
            <person name="Perez A.P."/>
            <person name="Perez Y.P."/>
            <person name="Pham C.P."/>
            <person name="Pu L.-L.P."/>
            <person name="Puazo M.P."/>
            <person name="Quiroz J.Q."/>
            <person name="Rouhana J.R."/>
            <person name="Ruiz M.R."/>
            <person name="Ruiz S.-J.R."/>
            <person name="Saada N.S."/>
            <person name="Santibanez J.S."/>
            <person name="Scheel M.S."/>
            <person name="Schneider B.S."/>
            <person name="Simmons D.S."/>
            <person name="Sisson I.S."/>
            <person name="Tang L.-Y.T."/>
            <person name="Thornton R.T."/>
            <person name="Tisius J.T."/>
            <person name="Toledanes G.T."/>
            <person name="Trejos Z.T."/>
            <person name="Usmani K.U."/>
            <person name="Varghese R.V."/>
            <person name="Vattathil S.V."/>
            <person name="Vee V.V."/>
            <person name="Walker D.W."/>
            <person name="Weissenberger G.W."/>
            <person name="White C.W."/>
            <person name="Williams A.W."/>
            <person name="Woodworth J.W."/>
            <person name="Wright R.W."/>
            <person name="Zhu Y.Z."/>
            <person name="Han Y.H."/>
            <person name="Newsham I.N."/>
            <person name="Nazareth L.N."/>
            <person name="Worley K.W."/>
            <person name="Muzny D.M."/>
            <person name="Rogers J.R."/>
            <person name="Gibbs R.G."/>
        </authorList>
    </citation>
    <scope>NUCLEOTIDE SEQUENCE [LARGE SCALE GENOMIC DNA]</scope>
</reference>
<proteinExistence type="predicted"/>
<reference evidence="1" key="2">
    <citation type="submission" date="2025-08" db="UniProtKB">
        <authorList>
            <consortium name="Ensembl"/>
        </authorList>
    </citation>
    <scope>IDENTIFICATION</scope>
</reference>
<keyword evidence="2" id="KW-1185">Reference proteome</keyword>
<dbReference type="PANTHER" id="PTHR12138">
    <property type="entry name" value="PRIMATE-EXPANDED PROTEIN FAMILY"/>
    <property type="match status" value="1"/>
</dbReference>
<dbReference type="PANTHER" id="PTHR12138:SF162">
    <property type="entry name" value="CHROMOSOME UNDETERMINED SCAFFOLD_275, WHOLE GENOME SHOTGUN SEQUENCE"/>
    <property type="match status" value="1"/>
</dbReference>
<dbReference type="GeneTree" id="ENSGT01150000287033"/>
<reference evidence="1" key="3">
    <citation type="submission" date="2025-09" db="UniProtKB">
        <authorList>
            <consortium name="Ensembl"/>
        </authorList>
    </citation>
    <scope>IDENTIFICATION</scope>
</reference>
<evidence type="ECO:0000313" key="1">
    <source>
        <dbReference type="Ensembl" id="ENSPANP00000051334.1"/>
    </source>
</evidence>
<evidence type="ECO:0000313" key="2">
    <source>
        <dbReference type="Proteomes" id="UP000028761"/>
    </source>
</evidence>
<name>A0A8I5MZ38_PAPAN</name>
<dbReference type="AlphaFoldDB" id="A0A8I5MZ38"/>
<dbReference type="Ensembl" id="ENSPANT00000078396.1">
    <property type="protein sequence ID" value="ENSPANP00000051334.1"/>
    <property type="gene ID" value="ENSPANG00000050360.1"/>
</dbReference>
<accession>A0A8I5MZ38</accession>
<protein>
    <submittedName>
        <fullName evidence="1">Uncharacterized protein</fullName>
    </submittedName>
</protein>